<dbReference type="EC" id="4.2.3.6" evidence="3"/>
<dbReference type="Gene3D" id="1.10.600.10">
    <property type="entry name" value="Farnesyl Diphosphate Synthase"/>
    <property type="match status" value="1"/>
</dbReference>
<sequence>MVGLSPEVKAELPEIISMFFPLNDIISLYKEMDEMDKCNFVIKSARCKELTQVEVLRKLCGDTSDVIRTSRPPGKAHFGLSKVIEAFLPGYKTYHRHWFLTLENSSRLLL</sequence>
<keyword evidence="2 3" id="KW-0456">Lyase</keyword>
<evidence type="ECO:0000313" key="4">
    <source>
        <dbReference type="Proteomes" id="UP000000724"/>
    </source>
</evidence>
<dbReference type="BioCyc" id="PCHR:PC16G03920-MONOMER"/>
<evidence type="ECO:0000313" key="3">
    <source>
        <dbReference type="EMBL" id="CAP93062.1"/>
    </source>
</evidence>
<dbReference type="InterPro" id="IPR008949">
    <property type="entry name" value="Isoprenoid_synthase_dom_sf"/>
</dbReference>
<accession>B6H801</accession>
<dbReference type="AlphaFoldDB" id="B6H801"/>
<evidence type="ECO:0000256" key="1">
    <source>
        <dbReference type="ARBA" id="ARBA00007946"/>
    </source>
</evidence>
<dbReference type="SUPFAM" id="SSF48576">
    <property type="entry name" value="Terpenoid synthases"/>
    <property type="match status" value="1"/>
</dbReference>
<dbReference type="HOGENOM" id="CLU_2171870_0_0_1"/>
<dbReference type="OrthoDB" id="2998174at2759"/>
<dbReference type="Proteomes" id="UP000000724">
    <property type="component" value="Contig Pc00c16"/>
</dbReference>
<dbReference type="Pfam" id="PF06330">
    <property type="entry name" value="TRI5"/>
    <property type="match status" value="1"/>
</dbReference>
<organism evidence="3 4">
    <name type="scientific">Penicillium rubens (strain ATCC 28089 / DSM 1075 / NRRL 1951 / Wisconsin 54-1255)</name>
    <name type="common">Penicillium chrysogenum</name>
    <dbReference type="NCBI Taxonomy" id="500485"/>
    <lineage>
        <taxon>Eukaryota</taxon>
        <taxon>Fungi</taxon>
        <taxon>Dikarya</taxon>
        <taxon>Ascomycota</taxon>
        <taxon>Pezizomycotina</taxon>
        <taxon>Eurotiomycetes</taxon>
        <taxon>Eurotiomycetidae</taxon>
        <taxon>Eurotiales</taxon>
        <taxon>Aspergillaceae</taxon>
        <taxon>Penicillium</taxon>
        <taxon>Penicillium chrysogenum species complex</taxon>
    </lineage>
</organism>
<gene>
    <name evidence="3" type="ORF">Pc16g03920</name>
    <name evidence="3" type="ORF">PCH_Pc16g03920</name>
</gene>
<dbReference type="EMBL" id="AM920431">
    <property type="protein sequence ID" value="CAP93062.1"/>
    <property type="molecule type" value="Genomic_DNA"/>
</dbReference>
<proteinExistence type="inferred from homology"/>
<dbReference type="VEuPathDB" id="FungiDB:PCH_Pc16g03920"/>
<dbReference type="GO" id="GO:0045482">
    <property type="term" value="F:trichodiene synthase activity"/>
    <property type="evidence" value="ECO:0007669"/>
    <property type="project" value="UniProtKB-EC"/>
</dbReference>
<reference evidence="3 4" key="1">
    <citation type="journal article" date="2008" name="Nat. Biotechnol.">
        <title>Genome sequencing and analysis of the filamentous fungus Penicillium chrysogenum.</title>
        <authorList>
            <person name="van den Berg M.A."/>
            <person name="Albang R."/>
            <person name="Albermann K."/>
            <person name="Badger J.H."/>
            <person name="Daran J.-M."/>
            <person name="Driessen A.J.M."/>
            <person name="Garcia-Estrada C."/>
            <person name="Fedorova N.D."/>
            <person name="Harris D.M."/>
            <person name="Heijne W.H.M."/>
            <person name="Joardar V.S."/>
            <person name="Kiel J.A.K.W."/>
            <person name="Kovalchuk A."/>
            <person name="Martin J.F."/>
            <person name="Nierman W.C."/>
            <person name="Nijland J.G."/>
            <person name="Pronk J.T."/>
            <person name="Roubos J.A."/>
            <person name="van der Klei I.J."/>
            <person name="van Peij N.N.M.E."/>
            <person name="Veenhuis M."/>
            <person name="von Doehren H."/>
            <person name="Wagner C."/>
            <person name="Wortman J.R."/>
            <person name="Bovenberg R.A.L."/>
        </authorList>
    </citation>
    <scope>NUCLEOTIDE SEQUENCE [LARGE SCALE GENOMIC DNA]</scope>
    <source>
        <strain evidence="4">ATCC 28089 / DSM 1075 / NRRL 1951 / Wisconsin 54-1255</strain>
    </source>
</reference>
<evidence type="ECO:0000256" key="2">
    <source>
        <dbReference type="ARBA" id="ARBA00023239"/>
    </source>
</evidence>
<protein>
    <submittedName>
        <fullName evidence="3">Pc16g03920 protein</fullName>
        <ecNumber evidence="3">4.2.3.6</ecNumber>
    </submittedName>
</protein>
<keyword evidence="4" id="KW-1185">Reference proteome</keyword>
<comment type="similarity">
    <text evidence="1">Belongs to the trichodiene synthase family.</text>
</comment>
<dbReference type="InterPro" id="IPR024652">
    <property type="entry name" value="Trichodiene_synth"/>
</dbReference>
<name>B6H801_PENRW</name>